<dbReference type="EMBL" id="UYJE01006175">
    <property type="protein sequence ID" value="VDI43679.1"/>
    <property type="molecule type" value="Genomic_DNA"/>
</dbReference>
<accession>A0A8B6F755</accession>
<name>A0A8B6F755_MYTGA</name>
<keyword evidence="3" id="KW-1185">Reference proteome</keyword>
<protein>
    <submittedName>
        <fullName evidence="2">Uncharacterized protein</fullName>
    </submittedName>
</protein>
<proteinExistence type="predicted"/>
<gene>
    <name evidence="2" type="ORF">MGAL_10B036489</name>
</gene>
<dbReference type="Proteomes" id="UP000596742">
    <property type="component" value="Unassembled WGS sequence"/>
</dbReference>
<dbReference type="AlphaFoldDB" id="A0A8B6F755"/>
<feature type="region of interest" description="Disordered" evidence="1">
    <location>
        <begin position="65"/>
        <end position="85"/>
    </location>
</feature>
<comment type="caution">
    <text evidence="2">The sequence shown here is derived from an EMBL/GenBank/DDBJ whole genome shotgun (WGS) entry which is preliminary data.</text>
</comment>
<evidence type="ECO:0000313" key="3">
    <source>
        <dbReference type="Proteomes" id="UP000596742"/>
    </source>
</evidence>
<evidence type="ECO:0000256" key="1">
    <source>
        <dbReference type="SAM" id="MobiDB-lite"/>
    </source>
</evidence>
<evidence type="ECO:0000313" key="2">
    <source>
        <dbReference type="EMBL" id="VDI43679.1"/>
    </source>
</evidence>
<organism evidence="2 3">
    <name type="scientific">Mytilus galloprovincialis</name>
    <name type="common">Mediterranean mussel</name>
    <dbReference type="NCBI Taxonomy" id="29158"/>
    <lineage>
        <taxon>Eukaryota</taxon>
        <taxon>Metazoa</taxon>
        <taxon>Spiralia</taxon>
        <taxon>Lophotrochozoa</taxon>
        <taxon>Mollusca</taxon>
        <taxon>Bivalvia</taxon>
        <taxon>Autobranchia</taxon>
        <taxon>Pteriomorphia</taxon>
        <taxon>Mytilida</taxon>
        <taxon>Mytiloidea</taxon>
        <taxon>Mytilidae</taxon>
        <taxon>Mytilinae</taxon>
        <taxon>Mytilus</taxon>
    </lineage>
</organism>
<feature type="compositionally biased region" description="Low complexity" evidence="1">
    <location>
        <begin position="74"/>
        <end position="85"/>
    </location>
</feature>
<sequence>MANSRCCHMQVPIYRPVTHQQIQQLRDMKCPLKLLLILYDSEGVNEEKHIIDGSLIIIDSVSSSSDTAEESDSDNSSSNSSSSGDTVETINVNIEAQNIIGALLLVCVVRLKHYFMISPNYDGERDILDDFHQLSKCVTSVPFCVILFN</sequence>
<reference evidence="2" key="1">
    <citation type="submission" date="2018-11" db="EMBL/GenBank/DDBJ databases">
        <authorList>
            <person name="Alioto T."/>
            <person name="Alioto T."/>
        </authorList>
    </citation>
    <scope>NUCLEOTIDE SEQUENCE</scope>
</reference>